<dbReference type="AlphaFoldDB" id="A0A9P7W2M4"/>
<dbReference type="RefSeq" id="XP_043045706.1">
    <property type="nucleotide sequence ID" value="XM_043188542.1"/>
</dbReference>
<dbReference type="InterPro" id="IPR004843">
    <property type="entry name" value="Calcineurin-like_PHP"/>
</dbReference>
<organism evidence="7 8">
    <name type="scientific">Guyanagaster necrorhizus</name>
    <dbReference type="NCBI Taxonomy" id="856835"/>
    <lineage>
        <taxon>Eukaryota</taxon>
        <taxon>Fungi</taxon>
        <taxon>Dikarya</taxon>
        <taxon>Basidiomycota</taxon>
        <taxon>Agaricomycotina</taxon>
        <taxon>Agaricomycetes</taxon>
        <taxon>Agaricomycetidae</taxon>
        <taxon>Agaricales</taxon>
        <taxon>Marasmiineae</taxon>
        <taxon>Physalacriaceae</taxon>
        <taxon>Guyanagaster</taxon>
    </lineage>
</organism>
<gene>
    <name evidence="7" type="ORF">BT62DRAFT_960227</name>
</gene>
<dbReference type="Proteomes" id="UP000812287">
    <property type="component" value="Unassembled WGS sequence"/>
</dbReference>
<dbReference type="GO" id="GO:0005615">
    <property type="term" value="C:extracellular space"/>
    <property type="evidence" value="ECO:0007669"/>
    <property type="project" value="TreeGrafter"/>
</dbReference>
<feature type="binding site" evidence="4">
    <location>
        <position position="384"/>
    </location>
    <ligand>
        <name>Zn(2+)</name>
        <dbReference type="ChEBI" id="CHEBI:29105"/>
        <label>2</label>
    </ligand>
</feature>
<keyword evidence="2" id="KW-0325">Glycoprotein</keyword>
<dbReference type="PIRSF" id="PIRSF000948">
    <property type="entry name" value="Sphingomy_PDE"/>
    <property type="match status" value="1"/>
</dbReference>
<comment type="function">
    <text evidence="3">Converts sphingomyelin to ceramide.</text>
</comment>
<feature type="disulfide bond" evidence="5">
    <location>
        <begin position="673"/>
        <end position="677"/>
    </location>
</feature>
<feature type="binding site" evidence="4">
    <location>
        <position position="535"/>
    </location>
    <ligand>
        <name>Zn(2+)</name>
        <dbReference type="ChEBI" id="CHEBI:29105"/>
        <label>2</label>
    </ligand>
</feature>
<dbReference type="GeneID" id="66110839"/>
<dbReference type="Pfam" id="PF00149">
    <property type="entry name" value="Metallophos"/>
    <property type="match status" value="1"/>
</dbReference>
<dbReference type="InterPro" id="IPR011160">
    <property type="entry name" value="Sphingomy_PDE"/>
</dbReference>
<feature type="binding site" evidence="4">
    <location>
        <position position="498"/>
    </location>
    <ligand>
        <name>Zn(2+)</name>
        <dbReference type="ChEBI" id="CHEBI:29105"/>
        <label>2</label>
    </ligand>
</feature>
<keyword evidence="3" id="KW-0326">Glycosidase</keyword>
<feature type="domain" description="Calcineurin-like phosphoesterase" evidence="6">
    <location>
        <begin position="257"/>
        <end position="538"/>
    </location>
</feature>
<comment type="cofactor">
    <cofactor evidence="4">
        <name>Zn(2+)</name>
        <dbReference type="ChEBI" id="CHEBI:29105"/>
    </cofactor>
    <text evidence="4">Binds 2 Zn(2+) ions per subunit.</text>
</comment>
<evidence type="ECO:0000256" key="3">
    <source>
        <dbReference type="PIRNR" id="PIRNR000948"/>
    </source>
</evidence>
<keyword evidence="1 3" id="KW-0378">Hydrolase</keyword>
<protein>
    <recommendedName>
        <fullName evidence="3">Sphingomyelin phosphodiesterase</fullName>
    </recommendedName>
</protein>
<dbReference type="InterPro" id="IPR041805">
    <property type="entry name" value="ASMase/PPN1_MPP"/>
</dbReference>
<dbReference type="SUPFAM" id="SSF56300">
    <property type="entry name" value="Metallo-dependent phosphatases"/>
    <property type="match status" value="1"/>
</dbReference>
<comment type="caution">
    <text evidence="7">The sequence shown here is derived from an EMBL/GenBank/DDBJ whole genome shotgun (WGS) entry which is preliminary data.</text>
</comment>
<dbReference type="GO" id="GO:0046872">
    <property type="term" value="F:metal ion binding"/>
    <property type="evidence" value="ECO:0007669"/>
    <property type="project" value="UniProtKB-KW"/>
</dbReference>
<evidence type="ECO:0000256" key="4">
    <source>
        <dbReference type="PIRSR" id="PIRSR000948-1"/>
    </source>
</evidence>
<name>A0A9P7W2M4_9AGAR</name>
<dbReference type="InterPro" id="IPR029052">
    <property type="entry name" value="Metallo-depent_PP-like"/>
</dbReference>
<feature type="disulfide bond" evidence="5">
    <location>
        <begin position="148"/>
        <end position="224"/>
    </location>
</feature>
<evidence type="ECO:0000256" key="1">
    <source>
        <dbReference type="ARBA" id="ARBA00022801"/>
    </source>
</evidence>
<keyword evidence="8" id="KW-1185">Reference proteome</keyword>
<evidence type="ECO:0000256" key="2">
    <source>
        <dbReference type="ARBA" id="ARBA00023180"/>
    </source>
</evidence>
<accession>A0A9P7W2M4</accession>
<dbReference type="GO" id="GO:0006685">
    <property type="term" value="P:sphingomyelin catabolic process"/>
    <property type="evidence" value="ECO:0007669"/>
    <property type="project" value="UniProtKB-UniRule"/>
</dbReference>
<dbReference type="GO" id="GO:0016020">
    <property type="term" value="C:membrane"/>
    <property type="evidence" value="ECO:0007669"/>
    <property type="project" value="GOC"/>
</dbReference>
<evidence type="ECO:0000313" key="7">
    <source>
        <dbReference type="EMBL" id="KAG7452206.1"/>
    </source>
</evidence>
<feature type="binding site" evidence="4">
    <location>
        <position position="537"/>
    </location>
    <ligand>
        <name>Zn(2+)</name>
        <dbReference type="ChEBI" id="CHEBI:29105"/>
        <label>1</label>
    </ligand>
</feature>
<comment type="similarity">
    <text evidence="3">Belongs to the acid sphingomyelinase family.</text>
</comment>
<dbReference type="EMBL" id="MU250524">
    <property type="protein sequence ID" value="KAG7452206.1"/>
    <property type="molecule type" value="Genomic_DNA"/>
</dbReference>
<evidence type="ECO:0000256" key="5">
    <source>
        <dbReference type="PIRSR" id="PIRSR000948-2"/>
    </source>
</evidence>
<reference evidence="7" key="1">
    <citation type="submission" date="2020-11" db="EMBL/GenBank/DDBJ databases">
        <title>Adaptations for nitrogen fixation in a non-lichenized fungal sporocarp promotes dispersal by wood-feeding termites.</title>
        <authorList>
            <consortium name="DOE Joint Genome Institute"/>
            <person name="Koch R.A."/>
            <person name="Yoon G."/>
            <person name="Arayal U."/>
            <person name="Lail K."/>
            <person name="Amirebrahimi M."/>
            <person name="Labutti K."/>
            <person name="Lipzen A."/>
            <person name="Riley R."/>
            <person name="Barry K."/>
            <person name="Henrissat B."/>
            <person name="Grigoriev I.V."/>
            <person name="Herr J.R."/>
            <person name="Aime M.C."/>
        </authorList>
    </citation>
    <scope>NUCLEOTIDE SEQUENCE</scope>
    <source>
        <strain evidence="7">MCA 3950</strain>
    </source>
</reference>
<feature type="disulfide bond" evidence="5">
    <location>
        <begin position="285"/>
        <end position="310"/>
    </location>
</feature>
<proteinExistence type="inferred from homology"/>
<feature type="binding site" evidence="4">
    <location>
        <position position="343"/>
    </location>
    <ligand>
        <name>Zn(2+)</name>
        <dbReference type="ChEBI" id="CHEBI:29105"/>
        <label>2</label>
    </ligand>
</feature>
<dbReference type="GO" id="GO:0016798">
    <property type="term" value="F:hydrolase activity, acting on glycosyl bonds"/>
    <property type="evidence" value="ECO:0007669"/>
    <property type="project" value="UniProtKB-KW"/>
</dbReference>
<keyword evidence="4" id="KW-0479">Metal-binding</keyword>
<sequence>MRLSWDIYFNLGITGGAGSTVPPSMIAMRLESLVLRLSLLVTIPKLFAGALEQTTAIFTAPGAFPTSLYSEYYNNPTATSAQVQPIISDAITNEVYPLNLTSPETIPLNNTVDPHPLPPTASPSRLHAQAFAQIQSIAANPIFGDNDCARCQAGLEVVKFLALAAPEEGPPLAVELCEAFDFSTSCSATYNILGLGSVITQVIANADVGGYDGQMICSNFLGLCELPPTSALNLTNWFAKPKPNPLPTPKQPSGERLKVLHISDLHLDPRYATGSEANCTSGLCCRADNSNTISPKTPLFPAPRYGSYECDSPFALVMAALEAIPVLTETEGTGFAFSLYTGDLVSHDKDNQLSRDYTKWTEATVYDLFKRMLGNGAVYPALGNHDSYNQAQDAPHAIGQGLAQQFSWNYDHVASLWEYEGWISSETADIARAHYSAYMVNRQDGLRIISLNTDLWYKANYFNYINLTDPDVSGMLRFLTDELQDAEDAGDRVWIIGHVLSGWDGSNPLENPTNLFYQIVDRFTPHVIANIFFGHTHEDQVSIFYANNATNASAETAGTIAWIGPSVVPITNLNSGFRMYEVDSATFDIVDAHTWWSDVNQFSALDNQTDEGPTYLYEYSTRAAYGGNITWGETDPLNATWWHLVTEAMETDSSLVTTFHTLQGKTSVKTDICDEACIAATICYIRSGSASIAIENCELGYGSVQS</sequence>
<keyword evidence="5" id="KW-1015">Disulfide bond</keyword>
<dbReference type="PANTHER" id="PTHR10340">
    <property type="entry name" value="SPHINGOMYELIN PHOSPHODIESTERASE"/>
    <property type="match status" value="1"/>
</dbReference>
<evidence type="ECO:0000259" key="6">
    <source>
        <dbReference type="Pfam" id="PF00149"/>
    </source>
</evidence>
<feature type="disulfide bond" evidence="5">
    <location>
        <begin position="279"/>
        <end position="284"/>
    </location>
</feature>
<keyword evidence="4" id="KW-0862">Zinc</keyword>
<feature type="disulfide bond" evidence="5">
    <location>
        <begin position="177"/>
        <end position="186"/>
    </location>
</feature>
<feature type="binding site" evidence="4">
    <location>
        <position position="264"/>
    </location>
    <ligand>
        <name>Zn(2+)</name>
        <dbReference type="ChEBI" id="CHEBI:29105"/>
        <label>1</label>
    </ligand>
</feature>
<dbReference type="Gene3D" id="3.60.21.10">
    <property type="match status" value="1"/>
</dbReference>
<dbReference type="CDD" id="cd00842">
    <property type="entry name" value="MPP_ASMase"/>
    <property type="match status" value="1"/>
</dbReference>
<dbReference type="GO" id="GO:0004767">
    <property type="term" value="F:sphingomyelin phosphodiesterase activity"/>
    <property type="evidence" value="ECO:0007669"/>
    <property type="project" value="UniProtKB-UniRule"/>
</dbReference>
<dbReference type="OrthoDB" id="282973at2759"/>
<dbReference type="PANTHER" id="PTHR10340:SF27">
    <property type="entry name" value="ACL091CP"/>
    <property type="match status" value="1"/>
</dbReference>
<feature type="binding site" evidence="4">
    <location>
        <position position="343"/>
    </location>
    <ligand>
        <name>Zn(2+)</name>
        <dbReference type="ChEBI" id="CHEBI:29105"/>
        <label>1</label>
    </ligand>
</feature>
<evidence type="ECO:0000313" key="8">
    <source>
        <dbReference type="Proteomes" id="UP000812287"/>
    </source>
</evidence>
<feature type="binding site" evidence="4">
    <location>
        <position position="266"/>
    </location>
    <ligand>
        <name>Zn(2+)</name>
        <dbReference type="ChEBI" id="CHEBI:29105"/>
        <label>1</label>
    </ligand>
</feature>